<comment type="caution">
    <text evidence="2">The sequence shown here is derived from an EMBL/GenBank/DDBJ whole genome shotgun (WGS) entry which is preliminary data.</text>
</comment>
<proteinExistence type="predicted"/>
<dbReference type="EMBL" id="PVMZ01000004">
    <property type="protein sequence ID" value="PRX22840.1"/>
    <property type="molecule type" value="Genomic_DNA"/>
</dbReference>
<evidence type="ECO:0000313" key="3">
    <source>
        <dbReference type="Proteomes" id="UP000239415"/>
    </source>
</evidence>
<dbReference type="Proteomes" id="UP000239415">
    <property type="component" value="Unassembled WGS sequence"/>
</dbReference>
<accession>A0A2T0KHD5</accession>
<keyword evidence="3" id="KW-1185">Reference proteome</keyword>
<name>A0A2T0KHD5_9ACTN</name>
<gene>
    <name evidence="2" type="ORF">CLV67_104368</name>
</gene>
<protein>
    <submittedName>
        <fullName evidence="2">Uncharacterized protein</fullName>
    </submittedName>
</protein>
<reference evidence="2 3" key="1">
    <citation type="submission" date="2018-03" db="EMBL/GenBank/DDBJ databases">
        <title>Genomic Encyclopedia of Archaeal and Bacterial Type Strains, Phase II (KMG-II): from individual species to whole genera.</title>
        <authorList>
            <person name="Goeker M."/>
        </authorList>
    </citation>
    <scope>NUCLEOTIDE SEQUENCE [LARGE SCALE GENOMIC DNA]</scope>
    <source>
        <strain evidence="2 3">DSM 43146</strain>
    </source>
</reference>
<dbReference type="AlphaFoldDB" id="A0A2T0KHD5"/>
<sequence>MHMTDKSSTKTKITVATAIVAAVVLFGGQEPALAGPPPEPVSTEVKSPPAHRPLNWHHRSGPRAGAFIAHLLKLAPTENVFALLKPKSSKRRKR</sequence>
<evidence type="ECO:0000313" key="2">
    <source>
        <dbReference type="EMBL" id="PRX22840.1"/>
    </source>
</evidence>
<evidence type="ECO:0000256" key="1">
    <source>
        <dbReference type="SAM" id="MobiDB-lite"/>
    </source>
</evidence>
<organism evidence="2 3">
    <name type="scientific">Actinoplanes italicus</name>
    <dbReference type="NCBI Taxonomy" id="113567"/>
    <lineage>
        <taxon>Bacteria</taxon>
        <taxon>Bacillati</taxon>
        <taxon>Actinomycetota</taxon>
        <taxon>Actinomycetes</taxon>
        <taxon>Micromonosporales</taxon>
        <taxon>Micromonosporaceae</taxon>
        <taxon>Actinoplanes</taxon>
    </lineage>
</organism>
<feature type="region of interest" description="Disordered" evidence="1">
    <location>
        <begin position="31"/>
        <end position="60"/>
    </location>
</feature>